<evidence type="ECO:0000256" key="2">
    <source>
        <dbReference type="ARBA" id="ARBA00008064"/>
    </source>
</evidence>
<dbReference type="Pfam" id="PF13954">
    <property type="entry name" value="PapC_N"/>
    <property type="match status" value="1"/>
</dbReference>
<dbReference type="Pfam" id="PF13953">
    <property type="entry name" value="PapC_C"/>
    <property type="match status" value="1"/>
</dbReference>
<evidence type="ECO:0000256" key="1">
    <source>
        <dbReference type="ARBA" id="ARBA00004571"/>
    </source>
</evidence>
<dbReference type="EMBL" id="JADIKD010000012">
    <property type="protein sequence ID" value="MFK2918894.1"/>
    <property type="molecule type" value="Genomic_DNA"/>
</dbReference>
<keyword evidence="9" id="KW-1029">Fimbrium biogenesis</keyword>
<proteinExistence type="inferred from homology"/>
<dbReference type="RefSeq" id="WP_379983488.1">
    <property type="nucleotide sequence ID" value="NZ_JADIKD010000012.1"/>
</dbReference>
<keyword evidence="14" id="KW-1185">Reference proteome</keyword>
<gene>
    <name evidence="13" type="ORF">ISS97_16605</name>
</gene>
<keyword evidence="8 9" id="KW-0998">Cell outer membrane</keyword>
<evidence type="ECO:0000256" key="3">
    <source>
        <dbReference type="ARBA" id="ARBA00022448"/>
    </source>
</evidence>
<comment type="caution">
    <text evidence="13">The sequence shown here is derived from an EMBL/GenBank/DDBJ whole genome shotgun (WGS) entry which is preliminary data.</text>
</comment>
<evidence type="ECO:0000256" key="5">
    <source>
        <dbReference type="ARBA" id="ARBA00022692"/>
    </source>
</evidence>
<feature type="chain" id="PRO_5046520691" evidence="10">
    <location>
        <begin position="37"/>
        <end position="948"/>
    </location>
</feature>
<evidence type="ECO:0000256" key="7">
    <source>
        <dbReference type="ARBA" id="ARBA00023136"/>
    </source>
</evidence>
<evidence type="ECO:0000259" key="12">
    <source>
        <dbReference type="Pfam" id="PF13954"/>
    </source>
</evidence>
<evidence type="ECO:0000313" key="14">
    <source>
        <dbReference type="Proteomes" id="UP001620408"/>
    </source>
</evidence>
<keyword evidence="7 9" id="KW-0472">Membrane</keyword>
<keyword evidence="3 9" id="KW-0813">Transport</keyword>
<organism evidence="13 14">
    <name type="scientific">Dyella koreensis</name>
    <dbReference type="NCBI Taxonomy" id="311235"/>
    <lineage>
        <taxon>Bacteria</taxon>
        <taxon>Pseudomonadati</taxon>
        <taxon>Pseudomonadota</taxon>
        <taxon>Gammaproteobacteria</taxon>
        <taxon>Lysobacterales</taxon>
        <taxon>Rhodanobacteraceae</taxon>
        <taxon>Dyella</taxon>
    </lineage>
</organism>
<dbReference type="SUPFAM" id="SSF141729">
    <property type="entry name" value="FimD N-terminal domain-like"/>
    <property type="match status" value="1"/>
</dbReference>
<dbReference type="Pfam" id="PF00577">
    <property type="entry name" value="Usher"/>
    <property type="match status" value="2"/>
</dbReference>
<comment type="similarity">
    <text evidence="2 9">Belongs to the fimbrial export usher family.</text>
</comment>
<dbReference type="Gene3D" id="2.60.40.2070">
    <property type="match status" value="1"/>
</dbReference>
<dbReference type="InterPro" id="IPR018030">
    <property type="entry name" value="Fimbrial_membr_usher_CS"/>
</dbReference>
<reference evidence="13 14" key="1">
    <citation type="submission" date="2020-10" db="EMBL/GenBank/DDBJ databases">
        <title>Phylogeny of dyella-like bacteria.</title>
        <authorList>
            <person name="Fu J."/>
        </authorList>
    </citation>
    <scope>NUCLEOTIDE SEQUENCE [LARGE SCALE GENOMIC DNA]</scope>
    <source>
        <strain evidence="13 14">BB4</strain>
    </source>
</reference>
<dbReference type="PROSITE" id="PS01151">
    <property type="entry name" value="FIMBRIAL_USHER"/>
    <property type="match status" value="1"/>
</dbReference>
<dbReference type="Gene3D" id="3.10.20.410">
    <property type="match status" value="1"/>
</dbReference>
<dbReference type="InterPro" id="IPR025949">
    <property type="entry name" value="PapC-like_C"/>
</dbReference>
<dbReference type="PANTHER" id="PTHR30451:SF20">
    <property type="entry name" value="FIMBRIAE USHER"/>
    <property type="match status" value="1"/>
</dbReference>
<keyword evidence="6 10" id="KW-0732">Signal</keyword>
<keyword evidence="4" id="KW-1134">Transmembrane beta strand</keyword>
<dbReference type="InterPro" id="IPR000015">
    <property type="entry name" value="Fimb_usher"/>
</dbReference>
<evidence type="ECO:0000259" key="11">
    <source>
        <dbReference type="Pfam" id="PF13953"/>
    </source>
</evidence>
<evidence type="ECO:0000256" key="4">
    <source>
        <dbReference type="ARBA" id="ARBA00022452"/>
    </source>
</evidence>
<feature type="domain" description="PapC-like C-terminal" evidence="11">
    <location>
        <begin position="803"/>
        <end position="868"/>
    </location>
</feature>
<evidence type="ECO:0000256" key="10">
    <source>
        <dbReference type="SAM" id="SignalP"/>
    </source>
</evidence>
<dbReference type="InterPro" id="IPR025885">
    <property type="entry name" value="PapC_N"/>
</dbReference>
<dbReference type="InterPro" id="IPR042186">
    <property type="entry name" value="FimD_plug_dom"/>
</dbReference>
<comment type="subcellular location">
    <subcellularLocation>
        <location evidence="1 9">Cell outer membrane</location>
        <topology evidence="1 9">Multi-pass membrane protein</topology>
    </subcellularLocation>
</comment>
<evidence type="ECO:0000256" key="9">
    <source>
        <dbReference type="RuleBase" id="RU003884"/>
    </source>
</evidence>
<feature type="signal peptide" evidence="10">
    <location>
        <begin position="1"/>
        <end position="36"/>
    </location>
</feature>
<accession>A0ABW8K7N1</accession>
<name>A0ABW8K7N1_9GAMM</name>
<dbReference type="Gene3D" id="2.60.40.3110">
    <property type="match status" value="1"/>
</dbReference>
<dbReference type="PANTHER" id="PTHR30451">
    <property type="entry name" value="OUTER MEMBRANE USHER PROTEIN"/>
    <property type="match status" value="1"/>
</dbReference>
<evidence type="ECO:0000313" key="13">
    <source>
        <dbReference type="EMBL" id="MFK2918894.1"/>
    </source>
</evidence>
<evidence type="ECO:0000256" key="8">
    <source>
        <dbReference type="ARBA" id="ARBA00023237"/>
    </source>
</evidence>
<feature type="domain" description="PapC N-terminal" evidence="12">
    <location>
        <begin position="54"/>
        <end position="203"/>
    </location>
</feature>
<dbReference type="InterPro" id="IPR043142">
    <property type="entry name" value="PapC-like_C_sf"/>
</dbReference>
<dbReference type="InterPro" id="IPR037224">
    <property type="entry name" value="PapC_N_sf"/>
</dbReference>
<protein>
    <submittedName>
        <fullName evidence="13">Fimbrial biogenesis outer membrane usher protein</fullName>
    </submittedName>
</protein>
<dbReference type="Gene3D" id="2.60.40.2610">
    <property type="entry name" value="Outer membrane usher protein FimD, plug domain"/>
    <property type="match status" value="1"/>
</dbReference>
<dbReference type="Proteomes" id="UP001620408">
    <property type="component" value="Unassembled WGS sequence"/>
</dbReference>
<evidence type="ECO:0000256" key="6">
    <source>
        <dbReference type="ARBA" id="ARBA00022729"/>
    </source>
</evidence>
<sequence length="948" mass="99344">MLPMSPGSKADKTGAPWRLALLPALLLSALAQQARAADPAAATGADPASGAISFDAGFFPAGAAPKVDLSRFEKGNVVLPGTYRGDVIVNKVWQARTDIVFAAEPGTDNAQLCFDAAALSRFGVDWKKVAANTEHPPLKAVPTGQFCGPIGDYVPGATSEFDSGSQELSIFVPQIYSNRAARGYVDPSQWDAGINAGVLGYTGNLYRTSGSGDGRTSGYLSLNASMNLGSWHAVHMGSLSWTSGTGKHYQNSASYLQHDIPSWRAQLVAGDTFTTGELFDSVRLRGARVYSDDRMLPQSMRGYAPVVRGVAETNAHVIIRQNGYIVYDANVAPGPFAIDDLYPTGYGGDLDVEVTEADGRIKRFAVPFSAVAQLLRPGQNRWSVSAGKVSQLNLINAPNVVQGTFQRGLSNSLTGYAGATWGTGYRSVLAGAAFNTGIGAFSADMTQARNQVPGQSATQGLSLRLGYNKNFIDTGTNFAVAAYRYSTSGYVSLADAVSLRDAAARGYGDGAVPRQRNRMDVNINQTLGSGYGQLFVMGSMRDFWQGAGKQVDFSAGYSNQWKSINYSFSAQRTRESASQRSVPGIGAIDRIPGALDGFDTINLPGRRDTRLFFTVSMPLGRSDRAPQLTALVNHAKEGGTSSQATVSGTYGADNRIGYGATIGHADSGNTLNLNGQYNSPLAQLSSGYSRGNGYQQVSASASGSVIVHGGGVTLSPPTGDTIGLVHAPGAAGAAVSNGQGSAVDSRGYAVVPNLLPYQLNTITLDPKGTDAGVDIKATTVNVAPRAGSVVLLSYETSSGRALMIETTLPDGRPVPFGADVFDEKGDSVGVAGQASRLFIRDMQASGTLTVKWGEDAANACRIHVSVPPAAKGRQADLETIHAACETVSPAAAQKSEVPGKPVAMLDAMQRYPGVYGTPSMHGGRFAPATIHHADRYRDASGMSARATG</sequence>
<keyword evidence="5 9" id="KW-0812">Transmembrane</keyword>